<evidence type="ECO:0000256" key="4">
    <source>
        <dbReference type="ARBA" id="ARBA00023134"/>
    </source>
</evidence>
<dbReference type="SUPFAM" id="SSF55781">
    <property type="entry name" value="GAF domain-like"/>
    <property type="match status" value="1"/>
</dbReference>
<protein>
    <recommendedName>
        <fullName evidence="3">diguanylate cyclase</fullName>
        <ecNumber evidence="3">2.7.7.65</ecNumber>
    </recommendedName>
</protein>
<dbReference type="InterPro" id="IPR029787">
    <property type="entry name" value="Nucleotide_cyclase"/>
</dbReference>
<dbReference type="OrthoDB" id="9812260at2"/>
<comment type="catalytic activity">
    <reaction evidence="5">
        <text>2 GTP = 3',3'-c-di-GMP + 2 diphosphate</text>
        <dbReference type="Rhea" id="RHEA:24898"/>
        <dbReference type="ChEBI" id="CHEBI:33019"/>
        <dbReference type="ChEBI" id="CHEBI:37565"/>
        <dbReference type="ChEBI" id="CHEBI:58805"/>
        <dbReference type="EC" id="2.7.7.65"/>
    </reaction>
</comment>
<evidence type="ECO:0000256" key="1">
    <source>
        <dbReference type="ARBA" id="ARBA00001946"/>
    </source>
</evidence>
<dbReference type="Gene3D" id="3.30.450.40">
    <property type="match status" value="1"/>
</dbReference>
<evidence type="ECO:0000313" key="7">
    <source>
        <dbReference type="EMBL" id="KNC94890.1"/>
    </source>
</evidence>
<dbReference type="GO" id="GO:0005525">
    <property type="term" value="F:GTP binding"/>
    <property type="evidence" value="ECO:0007669"/>
    <property type="project" value="UniProtKB-KW"/>
</dbReference>
<dbReference type="PROSITE" id="PS50887">
    <property type="entry name" value="GGDEF"/>
    <property type="match status" value="1"/>
</dbReference>
<dbReference type="GO" id="GO:1902201">
    <property type="term" value="P:negative regulation of bacterial-type flagellum-dependent cell motility"/>
    <property type="evidence" value="ECO:0007669"/>
    <property type="project" value="TreeGrafter"/>
</dbReference>
<dbReference type="EC" id="2.7.7.65" evidence="3"/>
<dbReference type="GO" id="GO:0005886">
    <property type="term" value="C:plasma membrane"/>
    <property type="evidence" value="ECO:0007669"/>
    <property type="project" value="TreeGrafter"/>
</dbReference>
<dbReference type="GO" id="GO:0043709">
    <property type="term" value="P:cell adhesion involved in single-species biofilm formation"/>
    <property type="evidence" value="ECO:0007669"/>
    <property type="project" value="TreeGrafter"/>
</dbReference>
<dbReference type="RefSeq" id="WP_049856103.1">
    <property type="nucleotide sequence ID" value="NZ_JNGI01000018.1"/>
</dbReference>
<dbReference type="InterPro" id="IPR050469">
    <property type="entry name" value="Diguanylate_Cyclase"/>
</dbReference>
<reference evidence="7 8" key="1">
    <citation type="journal article" date="2015" name="Appl. Environ. Microbiol.">
        <title>The Enterobacterium Trabulsiella odontotermitis Presents Novel Adaptations Related to Its Association with Fungus-Growing Termites.</title>
        <authorList>
            <person name="Sapountzis P."/>
            <person name="Gruntjes T."/>
            <person name="Otani S."/>
            <person name="Estevez J."/>
            <person name="da Costa R.R."/>
            <person name="Plunkett G.3rd."/>
            <person name="Perna N.T."/>
            <person name="Poulsen M."/>
        </authorList>
    </citation>
    <scope>NUCLEOTIDE SEQUENCE [LARGE SCALE GENOMIC DNA]</scope>
    <source>
        <strain evidence="7 8">12</strain>
    </source>
</reference>
<dbReference type="AlphaFoldDB" id="A0A0L0H0A0"/>
<dbReference type="InterPro" id="IPR000160">
    <property type="entry name" value="GGDEF_dom"/>
</dbReference>
<dbReference type="SMART" id="SM00065">
    <property type="entry name" value="GAF"/>
    <property type="match status" value="1"/>
</dbReference>
<accession>A0A0L0H0A0</accession>
<evidence type="ECO:0000259" key="6">
    <source>
        <dbReference type="PROSITE" id="PS50887"/>
    </source>
</evidence>
<evidence type="ECO:0000256" key="5">
    <source>
        <dbReference type="ARBA" id="ARBA00034247"/>
    </source>
</evidence>
<dbReference type="InterPro" id="IPR043128">
    <property type="entry name" value="Rev_trsase/Diguanyl_cyclase"/>
</dbReference>
<dbReference type="PANTHER" id="PTHR45138">
    <property type="entry name" value="REGULATORY COMPONENTS OF SENSORY TRANSDUCTION SYSTEM"/>
    <property type="match status" value="1"/>
</dbReference>
<dbReference type="Pfam" id="PF13185">
    <property type="entry name" value="GAF_2"/>
    <property type="match status" value="1"/>
</dbReference>
<proteinExistence type="predicted"/>
<dbReference type="GO" id="GO:0052621">
    <property type="term" value="F:diguanylate cyclase activity"/>
    <property type="evidence" value="ECO:0007669"/>
    <property type="project" value="UniProtKB-EC"/>
</dbReference>
<dbReference type="NCBIfam" id="TIGR00254">
    <property type="entry name" value="GGDEF"/>
    <property type="match status" value="1"/>
</dbReference>
<organism evidence="7 8">
    <name type="scientific">Trabulsiella odontotermitis</name>
    <dbReference type="NCBI Taxonomy" id="379893"/>
    <lineage>
        <taxon>Bacteria</taxon>
        <taxon>Pseudomonadati</taxon>
        <taxon>Pseudomonadota</taxon>
        <taxon>Gammaproteobacteria</taxon>
        <taxon>Enterobacterales</taxon>
        <taxon>Enterobacteriaceae</taxon>
        <taxon>Trabulsiella</taxon>
    </lineage>
</organism>
<dbReference type="InterPro" id="IPR003018">
    <property type="entry name" value="GAF"/>
</dbReference>
<dbReference type="PANTHER" id="PTHR45138:SF9">
    <property type="entry name" value="DIGUANYLATE CYCLASE DGCM-RELATED"/>
    <property type="match status" value="1"/>
</dbReference>
<dbReference type="Gene3D" id="3.30.70.270">
    <property type="match status" value="1"/>
</dbReference>
<dbReference type="Pfam" id="PF00990">
    <property type="entry name" value="GGDEF"/>
    <property type="match status" value="1"/>
</dbReference>
<dbReference type="CDD" id="cd01949">
    <property type="entry name" value="GGDEF"/>
    <property type="match status" value="1"/>
</dbReference>
<evidence type="ECO:0000256" key="3">
    <source>
        <dbReference type="ARBA" id="ARBA00012528"/>
    </source>
</evidence>
<keyword evidence="4" id="KW-0342">GTP-binding</keyword>
<sequence length="343" mass="38239">MSDIILAQVSHSLSTEQSLEGLVRQLLEMLAMVTDMESTYLTRIDMGAELQHVQFARNSGEMHIPEGLTVPWEQTLCKRAIRDNCFYSDEVDVRWQDCDAARALGIKTLFSTPVHLNDGSLYGTLCATSKTRHDFSLRGEHVLHLFAGLIARHIERESLVVQLREANAALRAHSFTDELTGLPNRRALFEHLPTLFSIASHMKHSVVMAFIDLDNFKSINDRYGHQAGDEFLRQVGARLSAVRTGDDIVARLGGDEFLFASISKSGGTLTGERLQEKREALRTHTRGEYDLGCVTFTYPGASIGLVAVDPASTDAETALRAADDAMYLDKKSRRQTLFFSTME</sequence>
<comment type="cofactor">
    <cofactor evidence="1">
        <name>Mg(2+)</name>
        <dbReference type="ChEBI" id="CHEBI:18420"/>
    </cofactor>
</comment>
<evidence type="ECO:0000313" key="8">
    <source>
        <dbReference type="Proteomes" id="UP000037393"/>
    </source>
</evidence>
<comment type="pathway">
    <text evidence="2">Purine metabolism; 3',5'-cyclic di-GMP biosynthesis.</text>
</comment>
<dbReference type="SUPFAM" id="SSF55073">
    <property type="entry name" value="Nucleotide cyclase"/>
    <property type="match status" value="1"/>
</dbReference>
<dbReference type="EMBL" id="JNGI01000018">
    <property type="protein sequence ID" value="KNC94890.1"/>
    <property type="molecule type" value="Genomic_DNA"/>
</dbReference>
<dbReference type="SMART" id="SM00267">
    <property type="entry name" value="GGDEF"/>
    <property type="match status" value="1"/>
</dbReference>
<keyword evidence="4" id="KW-0547">Nucleotide-binding</keyword>
<feature type="domain" description="GGDEF" evidence="6">
    <location>
        <begin position="204"/>
        <end position="342"/>
    </location>
</feature>
<evidence type="ECO:0000256" key="2">
    <source>
        <dbReference type="ARBA" id="ARBA00004665"/>
    </source>
</evidence>
<keyword evidence="8" id="KW-1185">Reference proteome</keyword>
<name>A0A0L0H0A0_9ENTR</name>
<dbReference type="PATRIC" id="fig|379893.4.peg.1940"/>
<comment type="caution">
    <text evidence="7">The sequence shown here is derived from an EMBL/GenBank/DDBJ whole genome shotgun (WGS) entry which is preliminary data.</text>
</comment>
<dbReference type="STRING" id="379893.GCA_001297775_02875"/>
<gene>
    <name evidence="7" type="ORF">GM31_09515</name>
</gene>
<dbReference type="InterPro" id="IPR029016">
    <property type="entry name" value="GAF-like_dom_sf"/>
</dbReference>
<dbReference type="Proteomes" id="UP000037393">
    <property type="component" value="Unassembled WGS sequence"/>
</dbReference>